<organism evidence="4 6">
    <name type="scientific">Treponema rectale</name>
    <dbReference type="NCBI Taxonomy" id="744512"/>
    <lineage>
        <taxon>Bacteria</taxon>
        <taxon>Pseudomonadati</taxon>
        <taxon>Spirochaetota</taxon>
        <taxon>Spirochaetia</taxon>
        <taxon>Spirochaetales</taxon>
        <taxon>Treponemataceae</taxon>
        <taxon>Treponema</taxon>
    </lineage>
</organism>
<evidence type="ECO:0000256" key="1">
    <source>
        <dbReference type="ARBA" id="ARBA00007430"/>
    </source>
</evidence>
<keyword evidence="6" id="KW-1185">Reference proteome</keyword>
<dbReference type="SUPFAM" id="SSF51735">
    <property type="entry name" value="NAD(P)-binding Rossmann-fold domains"/>
    <property type="match status" value="2"/>
</dbReference>
<sequence length="505" mass="55888">MNKTDTRIYIIGAGFAGQMIARDLLRKKIFGTVASFFDDDENLIGKSFDGIPVFGPVESIASVIRAGQNDEAIIATPSAGTEKIKKIYDILINAGFTRIKILPSVSQIVEGKAHLIQARDINPLDVLGRTPIVISLKESLSYLKGKRVLITGAGGSIGSELARQLLEGGAERLYLFGHGENSIVNIYRELHILQNEGVGEKATVVPIIGDMKDREYTDYIIGRTHADVIFHCAAYKHVPMMEENPVAVIENNVLGTKNLLDASLAHNVERFVLISTDKAVTPVSVYGVSKMLCEKLVLKAAKSAGNNQAFMFVRFGNVLGSRGSILPLFMEQINNGGPVTVTDPEMERFFMTIPEACSLVLQTGGVGKNAESYLLDMGESIKIIDLARQIIKFSGFEPEKDIAIKIIGPRPGERLEEPLWLKEENPQPTEYKKILKLKNIESKTLDGLLEKIMPVVKFNSEKKELFRNKEVLLRILRDEVPSLNEFYTKMEQEGTKQKLSAKVVL</sequence>
<dbReference type="AlphaFoldDB" id="A0A840SGG7"/>
<dbReference type="InterPro" id="IPR036291">
    <property type="entry name" value="NAD(P)-bd_dom_sf"/>
</dbReference>
<evidence type="ECO:0000313" key="6">
    <source>
        <dbReference type="Proteomes" id="UP000578697"/>
    </source>
</evidence>
<gene>
    <name evidence="5" type="ORF">DYE49_04650</name>
    <name evidence="4" type="ORF">HNP77_000875</name>
</gene>
<evidence type="ECO:0000259" key="2">
    <source>
        <dbReference type="Pfam" id="PF02629"/>
    </source>
</evidence>
<evidence type="ECO:0000259" key="3">
    <source>
        <dbReference type="Pfam" id="PF02719"/>
    </source>
</evidence>
<evidence type="ECO:0000313" key="7">
    <source>
        <dbReference type="Proteomes" id="UP000593591"/>
    </source>
</evidence>
<comment type="similarity">
    <text evidence="1">Belongs to the polysaccharide synthase family.</text>
</comment>
<reference evidence="5 7" key="1">
    <citation type="submission" date="2018-08" db="EMBL/GenBank/DDBJ databases">
        <title>The first complete genome of Treponema rectale (CHPAT), a commensal spirochete of the bovine rectum.</title>
        <authorList>
            <person name="Staton G.J."/>
            <person name="Clegg S.R."/>
            <person name="Carter S.D."/>
            <person name="Radford A.D."/>
            <person name="Darby A."/>
            <person name="Hall N."/>
            <person name="Birtles R.J."/>
            <person name="Evans N.J."/>
        </authorList>
    </citation>
    <scope>NUCLEOTIDE SEQUENCE [LARGE SCALE GENOMIC DNA]</scope>
    <source>
        <strain evidence="5 7">CHPA</strain>
    </source>
</reference>
<dbReference type="PANTHER" id="PTHR43318">
    <property type="entry name" value="UDP-N-ACETYLGLUCOSAMINE 4,6-DEHYDRATASE"/>
    <property type="match status" value="1"/>
</dbReference>
<feature type="domain" description="CoA-binding" evidence="2">
    <location>
        <begin position="4"/>
        <end position="99"/>
    </location>
</feature>
<dbReference type="KEGG" id="trc:DYE49_04650"/>
<proteinExistence type="inferred from homology"/>
<feature type="domain" description="Polysaccharide biosynthesis protein CapD-like" evidence="3">
    <location>
        <begin position="148"/>
        <end position="437"/>
    </location>
</feature>
<dbReference type="Pfam" id="PF02719">
    <property type="entry name" value="Polysacc_synt_2"/>
    <property type="match status" value="1"/>
</dbReference>
<dbReference type="Pfam" id="PF02629">
    <property type="entry name" value="CoA_binding"/>
    <property type="match status" value="1"/>
</dbReference>
<dbReference type="Gene3D" id="3.40.50.720">
    <property type="entry name" value="NAD(P)-binding Rossmann-like Domain"/>
    <property type="match status" value="2"/>
</dbReference>
<accession>A0A840SGG7</accession>
<evidence type="ECO:0000313" key="4">
    <source>
        <dbReference type="EMBL" id="MBB5218531.1"/>
    </source>
</evidence>
<dbReference type="CDD" id="cd05237">
    <property type="entry name" value="UDP_invert_4-6DH_SDR_e"/>
    <property type="match status" value="1"/>
</dbReference>
<evidence type="ECO:0000313" key="5">
    <source>
        <dbReference type="EMBL" id="QOS39785.1"/>
    </source>
</evidence>
<dbReference type="InterPro" id="IPR003869">
    <property type="entry name" value="Polysac_CapD-like"/>
</dbReference>
<dbReference type="InterPro" id="IPR051203">
    <property type="entry name" value="Polysaccharide_Synthase-Rel"/>
</dbReference>
<reference evidence="4 6" key="2">
    <citation type="submission" date="2020-08" db="EMBL/GenBank/DDBJ databases">
        <title>Genomic Encyclopedia of Type Strains, Phase IV (KMG-IV): sequencing the most valuable type-strain genomes for metagenomic binning, comparative biology and taxonomic classification.</title>
        <authorList>
            <person name="Goeker M."/>
        </authorList>
    </citation>
    <scope>NUCLEOTIDE SEQUENCE [LARGE SCALE GENOMIC DNA]</scope>
    <source>
        <strain evidence="4 6">DSM 103679</strain>
    </source>
</reference>
<name>A0A840SGG7_9SPIR</name>
<dbReference type="Proteomes" id="UP000578697">
    <property type="component" value="Unassembled WGS sequence"/>
</dbReference>
<dbReference type="PANTHER" id="PTHR43318:SF1">
    <property type="entry name" value="POLYSACCHARIDE BIOSYNTHESIS PROTEIN EPSC-RELATED"/>
    <property type="match status" value="1"/>
</dbReference>
<dbReference type="Proteomes" id="UP000593591">
    <property type="component" value="Chromosome"/>
</dbReference>
<dbReference type="EMBL" id="CP031517">
    <property type="protein sequence ID" value="QOS39785.1"/>
    <property type="molecule type" value="Genomic_DNA"/>
</dbReference>
<dbReference type="InterPro" id="IPR003781">
    <property type="entry name" value="CoA-bd"/>
</dbReference>
<dbReference type="RefSeq" id="WP_184651947.1">
    <property type="nucleotide sequence ID" value="NZ_JACHFR010000001.1"/>
</dbReference>
<dbReference type="EMBL" id="JACHFR010000001">
    <property type="protein sequence ID" value="MBB5218531.1"/>
    <property type="molecule type" value="Genomic_DNA"/>
</dbReference>
<protein>
    <submittedName>
        <fullName evidence="4">FlaA1/EpsC-like NDP-sugar epimerase</fullName>
    </submittedName>
    <submittedName>
        <fullName evidence="5">Polysaccharide biosynthesis protein</fullName>
    </submittedName>
</protein>